<dbReference type="OrthoDB" id="420519at2759"/>
<keyword evidence="8" id="KW-1185">Reference proteome</keyword>
<feature type="transmembrane region" description="Helical" evidence="6">
    <location>
        <begin position="213"/>
        <end position="234"/>
    </location>
</feature>
<proteinExistence type="inferred from homology"/>
<keyword evidence="5 6" id="KW-0472">Membrane</keyword>
<gene>
    <name evidence="7" type="ORF">C7M84_001388</name>
</gene>
<dbReference type="GO" id="GO:0005886">
    <property type="term" value="C:plasma membrane"/>
    <property type="evidence" value="ECO:0007669"/>
    <property type="project" value="UniProtKB-SubCell"/>
</dbReference>
<evidence type="ECO:0000256" key="1">
    <source>
        <dbReference type="ARBA" id="ARBA00004141"/>
    </source>
</evidence>
<protein>
    <recommendedName>
        <fullName evidence="6">Choline transporter-like protein</fullName>
    </recommendedName>
</protein>
<sequence length="688" mass="78459">MGLCGDTTSPMREEERRPTDVVWLIFFFLFLALLIFIAAFALVYGDPLRLVNGYDSFGNVCGSSNADMADHNDSRMSLSGYDTTDRRYVFFFDVQDLSGSTKVCVKECPDQTLHTFQDIQDFYLRTGSQLCRYDYTKHEEDINKMQSINARQANESLPSPECPSLPVYHSDPVLNRCVPVEGEGPAGLVYNLYGYLNSLDILEQVLADLYASWHLVLIFIFITLGISCVVMLLLHYMAGLVSYAIMIAVMIVSTALTVLLWWSYISVHLQLDNAPLDQILEETVRNERALLIYAIIATIMTVALLALVLYVRPHITMVAELFKHAGACLTRHPGLLLQPVITFFVLLAFFLFWVWVLMSLATAKHLRSSRLQTTLQEVINNNSAILSEGDDTNLTFMRTPQRILEYVDPSWVRSMWWVWVLGLVWVAEFILACQQMIIASAVSTYYFSRQEGRGKVRHPIWWSWRTLLLYHLGTVAKGSLLITLCKLPRLLIQWITKKCKDPEHSCARCGLRLCCCCLWCFEHFLKYMNHNAYTVTATRGTAFCESAKIAWRVVLTNMLQVATVNSIGDLTIFLAKITVTALVCCIALPVLHANPTLHLYAVPLIVTAVFAFFITHCVFSVYEMAVDTLFLCFSDDYNTYDTTDGRELVADKELYEFMVKHEDIDRKNSRKPRRRDPPETIRFKEGAV</sequence>
<evidence type="ECO:0000256" key="6">
    <source>
        <dbReference type="RuleBase" id="RU368066"/>
    </source>
</evidence>
<feature type="transmembrane region" description="Helical" evidence="6">
    <location>
        <begin position="340"/>
        <end position="361"/>
    </location>
</feature>
<reference evidence="7 8" key="1">
    <citation type="submission" date="2018-04" db="EMBL/GenBank/DDBJ databases">
        <authorList>
            <person name="Zhang X."/>
            <person name="Yuan J."/>
            <person name="Li F."/>
            <person name="Xiang J."/>
        </authorList>
    </citation>
    <scope>NUCLEOTIDE SEQUENCE [LARGE SCALE GENOMIC DNA]</scope>
    <source>
        <tissue evidence="7">Muscle</tissue>
    </source>
</reference>
<feature type="transmembrane region" description="Helical" evidence="6">
    <location>
        <begin position="21"/>
        <end position="44"/>
    </location>
</feature>
<feature type="transmembrane region" description="Helical" evidence="6">
    <location>
        <begin position="241"/>
        <end position="264"/>
    </location>
</feature>
<feature type="transmembrane region" description="Helical" evidence="6">
    <location>
        <begin position="597"/>
        <end position="622"/>
    </location>
</feature>
<comment type="caution">
    <text evidence="7">The sequence shown here is derived from an EMBL/GenBank/DDBJ whole genome shotgun (WGS) entry which is preliminary data.</text>
</comment>
<comment type="similarity">
    <text evidence="2 6">Belongs to the CTL (choline transporter-like) family.</text>
</comment>
<dbReference type="Pfam" id="PF04515">
    <property type="entry name" value="Choline_transpo"/>
    <property type="match status" value="1"/>
</dbReference>
<dbReference type="PANTHER" id="PTHR12385:SF12">
    <property type="entry name" value="CHOLINE TRANSPORTER-LIKE PROTEIN"/>
    <property type="match status" value="1"/>
</dbReference>
<name>A0A3R7PX50_PENVA</name>
<dbReference type="STRING" id="6689.A0A3R7PX50"/>
<comment type="subcellular location">
    <subcellularLocation>
        <location evidence="6">Cell membrane</location>
        <topology evidence="6">Multi-pass membrane protein</topology>
    </subcellularLocation>
    <subcellularLocation>
        <location evidence="1">Membrane</location>
        <topology evidence="1">Multi-pass membrane protein</topology>
    </subcellularLocation>
</comment>
<feature type="transmembrane region" description="Helical" evidence="6">
    <location>
        <begin position="570"/>
        <end position="591"/>
    </location>
</feature>
<evidence type="ECO:0000313" key="7">
    <source>
        <dbReference type="EMBL" id="ROT79910.1"/>
    </source>
</evidence>
<organism evidence="7 8">
    <name type="scientific">Penaeus vannamei</name>
    <name type="common">Whiteleg shrimp</name>
    <name type="synonym">Litopenaeus vannamei</name>
    <dbReference type="NCBI Taxonomy" id="6689"/>
    <lineage>
        <taxon>Eukaryota</taxon>
        <taxon>Metazoa</taxon>
        <taxon>Ecdysozoa</taxon>
        <taxon>Arthropoda</taxon>
        <taxon>Crustacea</taxon>
        <taxon>Multicrustacea</taxon>
        <taxon>Malacostraca</taxon>
        <taxon>Eumalacostraca</taxon>
        <taxon>Eucarida</taxon>
        <taxon>Decapoda</taxon>
        <taxon>Dendrobranchiata</taxon>
        <taxon>Penaeoidea</taxon>
        <taxon>Penaeidae</taxon>
        <taxon>Penaeus</taxon>
    </lineage>
</organism>
<dbReference type="PANTHER" id="PTHR12385">
    <property type="entry name" value="CHOLINE TRANSPORTER-LIKE (SLC FAMILY 44)"/>
    <property type="match status" value="1"/>
</dbReference>
<dbReference type="GO" id="GO:0022857">
    <property type="term" value="F:transmembrane transporter activity"/>
    <property type="evidence" value="ECO:0007669"/>
    <property type="project" value="UniProtKB-UniRule"/>
</dbReference>
<evidence type="ECO:0000313" key="8">
    <source>
        <dbReference type="Proteomes" id="UP000283509"/>
    </source>
</evidence>
<reference evidence="7 8" key="2">
    <citation type="submission" date="2019-01" db="EMBL/GenBank/DDBJ databases">
        <title>The decoding of complex shrimp genome reveals the adaptation for benthos swimmer, frequently molting mechanism and breeding impact on genome.</title>
        <authorList>
            <person name="Sun Y."/>
            <person name="Gao Y."/>
            <person name="Yu Y."/>
        </authorList>
    </citation>
    <scope>NUCLEOTIDE SEQUENCE [LARGE SCALE GENOMIC DNA]</scope>
    <source>
        <tissue evidence="7">Muscle</tissue>
    </source>
</reference>
<accession>A0A3R7PX50</accession>
<dbReference type="EMBL" id="QCYY01001177">
    <property type="protein sequence ID" value="ROT79910.1"/>
    <property type="molecule type" value="Genomic_DNA"/>
</dbReference>
<evidence type="ECO:0000256" key="5">
    <source>
        <dbReference type="ARBA" id="ARBA00023136"/>
    </source>
</evidence>
<dbReference type="AlphaFoldDB" id="A0A3R7PX50"/>
<feature type="transmembrane region" description="Helical" evidence="6">
    <location>
        <begin position="290"/>
        <end position="311"/>
    </location>
</feature>
<keyword evidence="3 6" id="KW-0812">Transmembrane</keyword>
<evidence type="ECO:0000256" key="3">
    <source>
        <dbReference type="ARBA" id="ARBA00022692"/>
    </source>
</evidence>
<evidence type="ECO:0000256" key="2">
    <source>
        <dbReference type="ARBA" id="ARBA00007168"/>
    </source>
</evidence>
<feature type="transmembrane region" description="Helical" evidence="6">
    <location>
        <begin position="416"/>
        <end position="447"/>
    </location>
</feature>
<comment type="function">
    <text evidence="6">Choline transporter.</text>
</comment>
<evidence type="ECO:0000256" key="4">
    <source>
        <dbReference type="ARBA" id="ARBA00022989"/>
    </source>
</evidence>
<keyword evidence="4 6" id="KW-1133">Transmembrane helix</keyword>
<dbReference type="Proteomes" id="UP000283509">
    <property type="component" value="Unassembled WGS sequence"/>
</dbReference>
<dbReference type="InterPro" id="IPR007603">
    <property type="entry name" value="Choline_transptr-like"/>
</dbReference>